<dbReference type="OrthoDB" id="658698at2"/>
<dbReference type="PANTHER" id="PTHR44196">
    <property type="entry name" value="DEHYDROGENASE/REDUCTASE SDR FAMILY MEMBER 7B"/>
    <property type="match status" value="1"/>
</dbReference>
<dbReference type="PATRIC" id="fig|1301098.3.peg.1891"/>
<dbReference type="GO" id="GO:0016491">
    <property type="term" value="F:oxidoreductase activity"/>
    <property type="evidence" value="ECO:0007669"/>
    <property type="project" value="UniProtKB-KW"/>
</dbReference>
<evidence type="ECO:0000313" key="5">
    <source>
        <dbReference type="EMBL" id="CDF83254.1"/>
    </source>
</evidence>
<keyword evidence="2" id="KW-0560">Oxidoreductase</keyword>
<evidence type="ECO:0000256" key="2">
    <source>
        <dbReference type="ARBA" id="ARBA00023002"/>
    </source>
</evidence>
<name>A0A024HF43_PSEKB</name>
<evidence type="ECO:0000256" key="3">
    <source>
        <dbReference type="RuleBase" id="RU000363"/>
    </source>
</evidence>
<dbReference type="GO" id="GO:0016020">
    <property type="term" value="C:membrane"/>
    <property type="evidence" value="ECO:0007669"/>
    <property type="project" value="TreeGrafter"/>
</dbReference>
<gene>
    <name evidence="5" type="ORF">PKB_1904</name>
</gene>
<evidence type="ECO:0000259" key="4">
    <source>
        <dbReference type="SMART" id="SM00822"/>
    </source>
</evidence>
<protein>
    <recommendedName>
        <fullName evidence="4">Ketoreductase domain-containing protein</fullName>
    </recommendedName>
</protein>
<dbReference type="HOGENOM" id="CLU_010194_2_1_6"/>
<reference evidence="5 6" key="2">
    <citation type="submission" date="2014-05" db="EMBL/GenBank/DDBJ databases">
        <title>Genome sequence of the 3-chlorobenzoate degrading bacterium Pseudomonas knackmussii B13 shows multiple evidence for horizontal gene transfer.</title>
        <authorList>
            <person name="Miyazaki R."/>
            <person name="Bertelli C."/>
            <person name="Falquet L."/>
            <person name="Robinson-Rechavi M."/>
            <person name="Gharib W."/>
            <person name="Roy S."/>
            <person name="Van der Meer J.R."/>
        </authorList>
    </citation>
    <scope>NUCLEOTIDE SEQUENCE [LARGE SCALE GENOMIC DNA]</scope>
    <source>
        <strain evidence="5 6">B13</strain>
    </source>
</reference>
<dbReference type="PRINTS" id="PR00080">
    <property type="entry name" value="SDRFAMILY"/>
</dbReference>
<dbReference type="SUPFAM" id="SSF51735">
    <property type="entry name" value="NAD(P)-binding Rossmann-fold domains"/>
    <property type="match status" value="1"/>
</dbReference>
<proteinExistence type="inferred from homology"/>
<dbReference type="PANTHER" id="PTHR44196:SF1">
    <property type="entry name" value="DEHYDROGENASE_REDUCTASE SDR FAMILY MEMBER 7B"/>
    <property type="match status" value="1"/>
</dbReference>
<organism evidence="5 6">
    <name type="scientific">Pseudomonas knackmussii (strain DSM 6978 / CCUG 54928 / LMG 23759 / B13)</name>
    <dbReference type="NCBI Taxonomy" id="1301098"/>
    <lineage>
        <taxon>Bacteria</taxon>
        <taxon>Pseudomonadati</taxon>
        <taxon>Pseudomonadota</taxon>
        <taxon>Gammaproteobacteria</taxon>
        <taxon>Pseudomonadales</taxon>
        <taxon>Pseudomonadaceae</taxon>
        <taxon>Pseudomonas</taxon>
    </lineage>
</organism>
<evidence type="ECO:0000256" key="1">
    <source>
        <dbReference type="ARBA" id="ARBA00006484"/>
    </source>
</evidence>
<dbReference type="InterPro" id="IPR036291">
    <property type="entry name" value="NAD(P)-bd_dom_sf"/>
</dbReference>
<dbReference type="Pfam" id="PF00106">
    <property type="entry name" value="adh_short"/>
    <property type="match status" value="1"/>
</dbReference>
<dbReference type="PRINTS" id="PR00081">
    <property type="entry name" value="GDHRDH"/>
</dbReference>
<dbReference type="AlphaFoldDB" id="A0A024HF43"/>
<dbReference type="InterPro" id="IPR002347">
    <property type="entry name" value="SDR_fam"/>
</dbReference>
<keyword evidence="6" id="KW-1185">Reference proteome</keyword>
<dbReference type="Proteomes" id="UP000025241">
    <property type="component" value="Chromosome I"/>
</dbReference>
<dbReference type="SMART" id="SM00822">
    <property type="entry name" value="PKS_KR"/>
    <property type="match status" value="1"/>
</dbReference>
<reference evidence="5 6" key="1">
    <citation type="submission" date="2013-03" db="EMBL/GenBank/DDBJ databases">
        <authorList>
            <person name="Linke B."/>
        </authorList>
    </citation>
    <scope>NUCLEOTIDE SEQUENCE [LARGE SCALE GENOMIC DNA]</scope>
    <source>
        <strain evidence="5 6">B13</strain>
    </source>
</reference>
<dbReference type="RefSeq" id="WP_043251068.1">
    <property type="nucleotide sequence ID" value="NZ_HG322950.1"/>
</dbReference>
<dbReference type="STRING" id="1301098.PKB_1904"/>
<dbReference type="KEGG" id="pkc:PKB_1904"/>
<dbReference type="eggNOG" id="COG0300">
    <property type="taxonomic scope" value="Bacteria"/>
</dbReference>
<dbReference type="Gene3D" id="3.40.50.720">
    <property type="entry name" value="NAD(P)-binding Rossmann-like Domain"/>
    <property type="match status" value="1"/>
</dbReference>
<dbReference type="NCBIfam" id="NF006123">
    <property type="entry name" value="PRK08267.1"/>
    <property type="match status" value="1"/>
</dbReference>
<dbReference type="EMBL" id="HG322950">
    <property type="protein sequence ID" value="CDF83254.1"/>
    <property type="molecule type" value="Genomic_DNA"/>
</dbReference>
<feature type="domain" description="Ketoreductase" evidence="4">
    <location>
        <begin position="2"/>
        <end position="168"/>
    </location>
</feature>
<accession>A0A024HF43</accession>
<evidence type="ECO:0000313" key="6">
    <source>
        <dbReference type="Proteomes" id="UP000025241"/>
    </source>
</evidence>
<sequence>MQSILITGAASGIGAASARIFQARGWRVGLLDMNGEALQRLASELGEAWWRVLDVTDAQAVRDAVGDFADSCDGRLRLLFNCAGVLRFGRFEDIPLEDHGRLLAINVQGLLNCCHAAYPFLKATPGAQVLNMGSASGLYGVPEMATYSASKFAVRGLTEALELEWRKHGIRVADLMPPFVRTPMVTGQSYEPPVLRRLGMRLGAEDIAEAAWRQANSGGVHRPIGALFKALYWSGQVSPPALNRWVMAWLSRD</sequence>
<dbReference type="InterPro" id="IPR057326">
    <property type="entry name" value="KR_dom"/>
</dbReference>
<comment type="similarity">
    <text evidence="1 3">Belongs to the short-chain dehydrogenases/reductases (SDR) family.</text>
</comment>